<accession>A0A439CY14</accession>
<dbReference type="InterPro" id="IPR002110">
    <property type="entry name" value="Ankyrin_rpt"/>
</dbReference>
<protein>
    <recommendedName>
        <fullName evidence="4">F-box domain-containing protein</fullName>
    </recommendedName>
</protein>
<name>A0A439CY14_9PEZI</name>
<dbReference type="Gene3D" id="1.25.40.20">
    <property type="entry name" value="Ankyrin repeat-containing domain"/>
    <property type="match status" value="1"/>
</dbReference>
<keyword evidence="1" id="KW-0677">Repeat</keyword>
<organism evidence="5 6">
    <name type="scientific">Xylaria grammica</name>
    <dbReference type="NCBI Taxonomy" id="363999"/>
    <lineage>
        <taxon>Eukaryota</taxon>
        <taxon>Fungi</taxon>
        <taxon>Dikarya</taxon>
        <taxon>Ascomycota</taxon>
        <taxon>Pezizomycotina</taxon>
        <taxon>Sordariomycetes</taxon>
        <taxon>Xylariomycetidae</taxon>
        <taxon>Xylariales</taxon>
        <taxon>Xylariaceae</taxon>
        <taxon>Xylaria</taxon>
    </lineage>
</organism>
<evidence type="ECO:0000259" key="4">
    <source>
        <dbReference type="PROSITE" id="PS50181"/>
    </source>
</evidence>
<evidence type="ECO:0000256" key="1">
    <source>
        <dbReference type="ARBA" id="ARBA00022737"/>
    </source>
</evidence>
<dbReference type="Proteomes" id="UP000286045">
    <property type="component" value="Unassembled WGS sequence"/>
</dbReference>
<dbReference type="AlphaFoldDB" id="A0A439CY14"/>
<dbReference type="SMART" id="SM00248">
    <property type="entry name" value="ANK"/>
    <property type="match status" value="7"/>
</dbReference>
<reference evidence="5 6" key="1">
    <citation type="submission" date="2018-12" db="EMBL/GenBank/DDBJ databases">
        <title>Draft genome sequence of Xylaria grammica IHI A82.</title>
        <authorList>
            <person name="Buettner E."/>
            <person name="Kellner H."/>
        </authorList>
    </citation>
    <scope>NUCLEOTIDE SEQUENCE [LARGE SCALE GENOMIC DNA]</scope>
    <source>
        <strain evidence="5 6">IHI A82</strain>
    </source>
</reference>
<dbReference type="PROSITE" id="PS50181">
    <property type="entry name" value="FBOX"/>
    <property type="match status" value="1"/>
</dbReference>
<dbReference type="PANTHER" id="PTHR24198:SF165">
    <property type="entry name" value="ANKYRIN REPEAT-CONTAINING PROTEIN-RELATED"/>
    <property type="match status" value="1"/>
</dbReference>
<comment type="caution">
    <text evidence="5">The sequence shown here is derived from an EMBL/GenBank/DDBJ whole genome shotgun (WGS) entry which is preliminary data.</text>
</comment>
<dbReference type="SUPFAM" id="SSF48403">
    <property type="entry name" value="Ankyrin repeat"/>
    <property type="match status" value="1"/>
</dbReference>
<feature type="domain" description="F-box" evidence="4">
    <location>
        <begin position="1"/>
        <end position="54"/>
    </location>
</feature>
<gene>
    <name evidence="5" type="ORF">EKO27_g7981</name>
</gene>
<evidence type="ECO:0000256" key="2">
    <source>
        <dbReference type="ARBA" id="ARBA00023043"/>
    </source>
</evidence>
<dbReference type="PROSITE" id="PS50088">
    <property type="entry name" value="ANK_REPEAT"/>
    <property type="match status" value="1"/>
</dbReference>
<dbReference type="Pfam" id="PF12796">
    <property type="entry name" value="Ank_2"/>
    <property type="match status" value="1"/>
</dbReference>
<evidence type="ECO:0000256" key="3">
    <source>
        <dbReference type="PROSITE-ProRule" id="PRU00023"/>
    </source>
</evidence>
<feature type="repeat" description="ANK" evidence="3">
    <location>
        <begin position="316"/>
        <end position="348"/>
    </location>
</feature>
<dbReference type="PROSITE" id="PS50297">
    <property type="entry name" value="ANK_REP_REGION"/>
    <property type="match status" value="1"/>
</dbReference>
<dbReference type="InterPro" id="IPR036770">
    <property type="entry name" value="Ankyrin_rpt-contain_sf"/>
</dbReference>
<evidence type="ECO:0000313" key="5">
    <source>
        <dbReference type="EMBL" id="RWA07124.1"/>
    </source>
</evidence>
<keyword evidence="6" id="KW-1185">Reference proteome</keyword>
<dbReference type="InterPro" id="IPR001810">
    <property type="entry name" value="F-box_dom"/>
</dbReference>
<dbReference type="STRING" id="363999.A0A439CY14"/>
<dbReference type="PANTHER" id="PTHR24198">
    <property type="entry name" value="ANKYRIN REPEAT AND PROTEIN KINASE DOMAIN-CONTAINING PROTEIN"/>
    <property type="match status" value="1"/>
</dbReference>
<proteinExistence type="predicted"/>
<sequence>MPLFELPPELVEPIFDYIVKSRSFERVMRIRIVSRRFKTCIDSSIFRLDLFSQLVGPPYRLEDLGASNYISTRSGSAAARALCERDGDVGNEALSACVGSLLTLAMNGYFGELFREPGPDELEKCSDEALKADIYVAAIWLGKLSYVESLIADGVEFCTVGRRKDVHSSIFGDAFHAAGMKGNLDMIKLLLSCIPEYRDTGVLPADQQRSILSYASMHGHEAAFDFAMNLRPLNLPQTEAERKVDRDVHYHKRTVDMIPFPKGYEQVVALLGPDHELFERRCPTSFLDRSSYLGNEEMVRYFLNKGVPPNYPGDTPGFSPLSSSILCGNETIIKLLLEAGADPNVPSPPYWALSHAIWMGSVSVVKMVLERVTDINVGYPPPIAIAVFKERIDLFRLLREHGARLDTPETGGWAMAVAKMHGLSSMVDVLVREGLSPDDVFHWSAPSSTDRYWWYYYLWPRQYRV</sequence>
<evidence type="ECO:0000313" key="6">
    <source>
        <dbReference type="Proteomes" id="UP000286045"/>
    </source>
</evidence>
<dbReference type="EMBL" id="RYZI01000281">
    <property type="protein sequence ID" value="RWA07124.1"/>
    <property type="molecule type" value="Genomic_DNA"/>
</dbReference>
<keyword evidence="2 3" id="KW-0040">ANK repeat</keyword>